<sequence>MLVVLPPSETKAPGGAGAPLDLGKLGFPGLNPAREEIARDLVSLCAKTPDEALEVLGISGRKADEVALTAELFDSPTAPALERYTGVLFDALDQESLPESAKGRLAVGSALFGLERGLDPIPFFRLSGQTKLPKPDGSRPTMRARFGTLISEELARAAEEGLVVDLRSGTYRQLGRAREAVTVRVETERDGARKVVSHDNKRHKGLLARALALAPEEPADAAGVADIARQAGFSVEGPDGSEVTLVV</sequence>
<dbReference type="STRING" id="29321.AAV33_08645"/>
<gene>
    <name evidence="1" type="ORF">BN46_0383</name>
    <name evidence="2" type="ORF">HMPREF9719_00110</name>
</gene>
<dbReference type="EMBL" id="AHAE01000006">
    <property type="protein sequence ID" value="EJZ82928.1"/>
    <property type="molecule type" value="Genomic_DNA"/>
</dbReference>
<name>I7JVN5_9CORY</name>
<dbReference type="PANTHER" id="PTHR30283:SF4">
    <property type="entry name" value="PEROXIDE STRESS RESISTANCE PROTEIN YAAA"/>
    <property type="match status" value="1"/>
</dbReference>
<dbReference type="GO" id="GO:0033194">
    <property type="term" value="P:response to hydroperoxide"/>
    <property type="evidence" value="ECO:0007669"/>
    <property type="project" value="TreeGrafter"/>
</dbReference>
<dbReference type="PANTHER" id="PTHR30283">
    <property type="entry name" value="PEROXIDE STRESS RESPONSE PROTEIN YAAA"/>
    <property type="match status" value="1"/>
</dbReference>
<dbReference type="GO" id="GO:0005829">
    <property type="term" value="C:cytosol"/>
    <property type="evidence" value="ECO:0007669"/>
    <property type="project" value="TreeGrafter"/>
</dbReference>
<keyword evidence="3" id="KW-1185">Reference proteome</keyword>
<dbReference type="eggNOG" id="COG3022">
    <property type="taxonomic scope" value="Bacteria"/>
</dbReference>
<evidence type="ECO:0008006" key="5">
    <source>
        <dbReference type="Google" id="ProtNLM"/>
    </source>
</evidence>
<dbReference type="AlphaFoldDB" id="I7JVN5"/>
<proteinExistence type="predicted"/>
<evidence type="ECO:0000313" key="3">
    <source>
        <dbReference type="Proteomes" id="UP000006078"/>
    </source>
</evidence>
<evidence type="ECO:0000313" key="4">
    <source>
        <dbReference type="Proteomes" id="UP000011016"/>
    </source>
</evidence>
<reference evidence="1 4" key="1">
    <citation type="journal article" date="2012" name="J. Bacteriol.">
        <title>Draft Genome Sequence of Turicella otitidis ATCC 51513, Isolated from Middle Ear Fluid from a Child with Otitis Media.</title>
        <authorList>
            <person name="Brinkrolf K."/>
            <person name="Schneider J."/>
            <person name="Knecht M."/>
            <person name="Ruckert C."/>
            <person name="Tauch A."/>
        </authorList>
    </citation>
    <scope>NUCLEOTIDE SEQUENCE [LARGE SCALE GENOMIC DNA]</scope>
    <source>
        <strain evidence="1 4">ATCC 51513</strain>
    </source>
</reference>
<dbReference type="InterPro" id="IPR005583">
    <property type="entry name" value="YaaA"/>
</dbReference>
<dbReference type="Pfam" id="PF03883">
    <property type="entry name" value="H2O2_YaaD"/>
    <property type="match status" value="1"/>
</dbReference>
<comment type="caution">
    <text evidence="1">The sequence shown here is derived from an EMBL/GenBank/DDBJ whole genome shotgun (WGS) entry which is preliminary data.</text>
</comment>
<evidence type="ECO:0000313" key="1">
    <source>
        <dbReference type="EMBL" id="CCI83131.1"/>
    </source>
</evidence>
<dbReference type="HOGENOM" id="CLU_071581_0_0_11"/>
<dbReference type="Proteomes" id="UP000011016">
    <property type="component" value="Unassembled WGS sequence"/>
</dbReference>
<dbReference type="PATRIC" id="fig|883169.3.peg.104"/>
<dbReference type="Proteomes" id="UP000006078">
    <property type="component" value="Unassembled WGS sequence"/>
</dbReference>
<evidence type="ECO:0000313" key="2">
    <source>
        <dbReference type="EMBL" id="EJZ82928.1"/>
    </source>
</evidence>
<protein>
    <recommendedName>
        <fullName evidence="5">Peroxide stress protein YaaA</fullName>
    </recommendedName>
</protein>
<accession>I7JVN5</accession>
<dbReference type="RefSeq" id="WP_004600000.1">
    <property type="nucleotide sequence ID" value="NZ_HF541865.1"/>
</dbReference>
<organism evidence="1 4">
    <name type="scientific">Corynebacterium otitidis ATCC 51513</name>
    <dbReference type="NCBI Taxonomy" id="883169"/>
    <lineage>
        <taxon>Bacteria</taxon>
        <taxon>Bacillati</taxon>
        <taxon>Actinomycetota</taxon>
        <taxon>Actinomycetes</taxon>
        <taxon>Mycobacteriales</taxon>
        <taxon>Corynebacteriaceae</taxon>
        <taxon>Corynebacterium</taxon>
    </lineage>
</organism>
<dbReference type="OrthoDB" id="3210767at2"/>
<dbReference type="EMBL" id="CAJZ01000049">
    <property type="protein sequence ID" value="CCI83131.1"/>
    <property type="molecule type" value="Genomic_DNA"/>
</dbReference>
<reference evidence="2 3" key="2">
    <citation type="submission" date="2012-08" db="EMBL/GenBank/DDBJ databases">
        <title>The Genome Sequence of Turicella otitidis ATCC 51513.</title>
        <authorList>
            <consortium name="The Broad Institute Genome Sequencing Platform"/>
            <person name="Earl A."/>
            <person name="Ward D."/>
            <person name="Feldgarden M."/>
            <person name="Gevers D."/>
            <person name="Huys G."/>
            <person name="Walker B."/>
            <person name="Young S.K."/>
            <person name="Zeng Q."/>
            <person name="Gargeya S."/>
            <person name="Fitzgerald M."/>
            <person name="Haas B."/>
            <person name="Abouelleil A."/>
            <person name="Alvarado L."/>
            <person name="Arachchi H.M."/>
            <person name="Berlin A.M."/>
            <person name="Chapman S.B."/>
            <person name="Goldberg J."/>
            <person name="Griggs A."/>
            <person name="Gujja S."/>
            <person name="Hansen M."/>
            <person name="Howarth C."/>
            <person name="Imamovic A."/>
            <person name="Larimer J."/>
            <person name="McCowen C."/>
            <person name="Montmayeur A."/>
            <person name="Murphy C."/>
            <person name="Neiman D."/>
            <person name="Pearson M."/>
            <person name="Priest M."/>
            <person name="Roberts A."/>
            <person name="Saif S."/>
            <person name="Shea T."/>
            <person name="Sisk P."/>
            <person name="Sykes S."/>
            <person name="Wortman J."/>
            <person name="Nusbaum C."/>
            <person name="Birren B."/>
        </authorList>
    </citation>
    <scope>NUCLEOTIDE SEQUENCE [LARGE SCALE GENOMIC DNA]</scope>
    <source>
        <strain evidence="2 3">ATCC 51513</strain>
    </source>
</reference>